<dbReference type="EMBL" id="JAUUTY010000002">
    <property type="protein sequence ID" value="KAK1685439.1"/>
    <property type="molecule type" value="Genomic_DNA"/>
</dbReference>
<evidence type="ECO:0000256" key="1">
    <source>
        <dbReference type="SAM" id="MobiDB-lite"/>
    </source>
</evidence>
<reference evidence="3" key="1">
    <citation type="submission" date="2023-07" db="EMBL/GenBank/DDBJ databases">
        <title>A chromosome-level genome assembly of Lolium multiflorum.</title>
        <authorList>
            <person name="Chen Y."/>
            <person name="Copetti D."/>
            <person name="Kolliker R."/>
            <person name="Studer B."/>
        </authorList>
    </citation>
    <scope>NUCLEOTIDE SEQUENCE</scope>
    <source>
        <strain evidence="3">02402/16</strain>
        <tissue evidence="3">Leaf</tissue>
    </source>
</reference>
<organism evidence="3 4">
    <name type="scientific">Lolium multiflorum</name>
    <name type="common">Italian ryegrass</name>
    <name type="synonym">Lolium perenne subsp. multiflorum</name>
    <dbReference type="NCBI Taxonomy" id="4521"/>
    <lineage>
        <taxon>Eukaryota</taxon>
        <taxon>Viridiplantae</taxon>
        <taxon>Streptophyta</taxon>
        <taxon>Embryophyta</taxon>
        <taxon>Tracheophyta</taxon>
        <taxon>Spermatophyta</taxon>
        <taxon>Magnoliopsida</taxon>
        <taxon>Liliopsida</taxon>
        <taxon>Poales</taxon>
        <taxon>Poaceae</taxon>
        <taxon>BOP clade</taxon>
        <taxon>Pooideae</taxon>
        <taxon>Poodae</taxon>
        <taxon>Poeae</taxon>
        <taxon>Poeae Chloroplast Group 2 (Poeae type)</taxon>
        <taxon>Loliodinae</taxon>
        <taxon>Loliinae</taxon>
        <taxon>Lolium</taxon>
    </lineage>
</organism>
<dbReference type="InterPro" id="IPR038737">
    <property type="entry name" value="SF3b_su1-like"/>
</dbReference>
<sequence length="346" mass="39138">MDGIDLALARAQEERRKLEGAFDTDLYGAAGNRFDTDLYGAAGNRFDGYVTSIPASGDDEDDLSAGSPTLAPRLASYTGYDAALPSDHEDHATNGKPRRIIDREDEYRRRRLHRYLSPDRHDAFAAGEATPHPSVRTYADAMRENRLQHGKEEVLREIYKIKGEKPPVKRRDRWDATAATRDSNTSSAWDDDDAPDAATRKKQRSRWDDDETPQKQRTGWDDETPQKQRSRWDDETTEASMETPLGAEHLATPTPVASQIAACGSATPELYQHLPWERDIEERSRPLSDDELDAMLPQKGYKILEPPASYQPKRNSARKILVATPTPLCTPLYAVPEEYRVQLRFL</sequence>
<feature type="compositionally biased region" description="Basic and acidic residues" evidence="1">
    <location>
        <begin position="86"/>
        <end position="104"/>
    </location>
</feature>
<dbReference type="Pfam" id="PF08920">
    <property type="entry name" value="SF3b1"/>
    <property type="match status" value="1"/>
</dbReference>
<feature type="region of interest" description="Disordered" evidence="1">
    <location>
        <begin position="83"/>
        <end position="104"/>
    </location>
</feature>
<dbReference type="AlphaFoldDB" id="A0AAD8TPK6"/>
<name>A0AAD8TPK6_LOLMU</name>
<dbReference type="InterPro" id="IPR015016">
    <property type="entry name" value="SF3b_su1"/>
</dbReference>
<evidence type="ECO:0000313" key="4">
    <source>
        <dbReference type="Proteomes" id="UP001231189"/>
    </source>
</evidence>
<evidence type="ECO:0000259" key="2">
    <source>
        <dbReference type="Pfam" id="PF08920"/>
    </source>
</evidence>
<gene>
    <name evidence="3" type="ORF">QYE76_046287</name>
</gene>
<dbReference type="PANTHER" id="PTHR12097">
    <property type="entry name" value="SPLICING FACTOR 3B, SUBUNIT 1-RELATED"/>
    <property type="match status" value="1"/>
</dbReference>
<comment type="caution">
    <text evidence="3">The sequence shown here is derived from an EMBL/GenBank/DDBJ whole genome shotgun (WGS) entry which is preliminary data.</text>
</comment>
<dbReference type="Proteomes" id="UP001231189">
    <property type="component" value="Unassembled WGS sequence"/>
</dbReference>
<accession>A0AAD8TPK6</accession>
<dbReference type="GO" id="GO:0003729">
    <property type="term" value="F:mRNA binding"/>
    <property type="evidence" value="ECO:0007669"/>
    <property type="project" value="InterPro"/>
</dbReference>
<feature type="region of interest" description="Disordered" evidence="1">
    <location>
        <begin position="166"/>
        <end position="239"/>
    </location>
</feature>
<feature type="compositionally biased region" description="Basic and acidic residues" evidence="1">
    <location>
        <begin position="166"/>
        <end position="175"/>
    </location>
</feature>
<dbReference type="GO" id="GO:0000245">
    <property type="term" value="P:spliceosomal complex assembly"/>
    <property type="evidence" value="ECO:0007669"/>
    <property type="project" value="InterPro"/>
</dbReference>
<evidence type="ECO:0000313" key="3">
    <source>
        <dbReference type="EMBL" id="KAK1685439.1"/>
    </source>
</evidence>
<proteinExistence type="predicted"/>
<feature type="compositionally biased region" description="Basic and acidic residues" evidence="1">
    <location>
        <begin position="212"/>
        <end position="234"/>
    </location>
</feature>
<keyword evidence="4" id="KW-1185">Reference proteome</keyword>
<protein>
    <recommendedName>
        <fullName evidence="2">Splicing factor 3B subunit 1 domain-containing protein</fullName>
    </recommendedName>
</protein>
<feature type="domain" description="Splicing factor 3B subunit 1" evidence="2">
    <location>
        <begin position="200"/>
        <end position="339"/>
    </location>
</feature>